<evidence type="ECO:0000256" key="1">
    <source>
        <dbReference type="SAM" id="MobiDB-lite"/>
    </source>
</evidence>
<dbReference type="RefSeq" id="WP_169118162.1">
    <property type="nucleotide sequence ID" value="NZ_WTVG02000037.1"/>
</dbReference>
<evidence type="ECO:0000313" key="4">
    <source>
        <dbReference type="Proteomes" id="UP000615989"/>
    </source>
</evidence>
<dbReference type="Proteomes" id="UP000615989">
    <property type="component" value="Unassembled WGS sequence"/>
</dbReference>
<gene>
    <name evidence="3" type="ORF">GO606_08605</name>
</gene>
<feature type="compositionally biased region" description="Basic and acidic residues" evidence="1">
    <location>
        <begin position="38"/>
        <end position="53"/>
    </location>
</feature>
<dbReference type="EMBL" id="WTVG01000019">
    <property type="protein sequence ID" value="NMG24781.1"/>
    <property type="molecule type" value="Genomic_DNA"/>
</dbReference>
<accession>A0ABX1PMR1</accession>
<organism evidence="3 4">
    <name type="scientific">Aromatoleum anaerobium</name>
    <dbReference type="NCBI Taxonomy" id="182180"/>
    <lineage>
        <taxon>Bacteria</taxon>
        <taxon>Pseudomonadati</taxon>
        <taxon>Pseudomonadota</taxon>
        <taxon>Betaproteobacteria</taxon>
        <taxon>Rhodocyclales</taxon>
        <taxon>Rhodocyclaceae</taxon>
        <taxon>Aromatoleum</taxon>
    </lineage>
</organism>
<protein>
    <recommendedName>
        <fullName evidence="5">Secretion system X translation initiation factor</fullName>
    </recommendedName>
</protein>
<feature type="chain" id="PRO_5046325327" description="Secretion system X translation initiation factor" evidence="2">
    <location>
        <begin position="26"/>
        <end position="174"/>
    </location>
</feature>
<keyword evidence="4" id="KW-1185">Reference proteome</keyword>
<reference evidence="3" key="1">
    <citation type="submission" date="2019-12" db="EMBL/GenBank/DDBJ databases">
        <title>Comparative genomics gives insights into the taxonomy of the Azoarcus-Aromatoleum group and reveals separate origins of nif in the plant-associated Azoarcus and non-plant-associated Aromatoleum sub-groups.</title>
        <authorList>
            <person name="Lafos M."/>
            <person name="Maluk M."/>
            <person name="Batista M."/>
            <person name="Junghare M."/>
            <person name="Carmona M."/>
            <person name="Faoro H."/>
            <person name="Cruz L.M."/>
            <person name="Battistoni F."/>
            <person name="De Souza E."/>
            <person name="Pedrosa F."/>
            <person name="Chen W.-M."/>
            <person name="Poole P.S."/>
            <person name="Dixon R.A."/>
            <person name="James E.K."/>
        </authorList>
    </citation>
    <scope>NUCLEOTIDE SEQUENCE</scope>
    <source>
        <strain evidence="3">LuFRes1</strain>
    </source>
</reference>
<feature type="signal peptide" evidence="2">
    <location>
        <begin position="1"/>
        <end position="25"/>
    </location>
</feature>
<comment type="caution">
    <text evidence="3">The sequence shown here is derived from an EMBL/GenBank/DDBJ whole genome shotgun (WGS) entry which is preliminary data.</text>
</comment>
<feature type="region of interest" description="Disordered" evidence="1">
    <location>
        <begin position="35"/>
        <end position="68"/>
    </location>
</feature>
<proteinExistence type="predicted"/>
<keyword evidence="2" id="KW-0732">Signal</keyword>
<evidence type="ECO:0008006" key="5">
    <source>
        <dbReference type="Google" id="ProtNLM"/>
    </source>
</evidence>
<evidence type="ECO:0000313" key="3">
    <source>
        <dbReference type="EMBL" id="NMG24781.1"/>
    </source>
</evidence>
<name>A0ABX1PMR1_9RHOO</name>
<sequence>MSRDRRRRFVIGAALVATLAATWWAASLEDETGLPADEANRVRDGRRSPETTRRARVPQPMPSLDGLSVNRAPLPDVAADILPPTQLHPPAELAIPSPAPAVPEAPPLPFRFVGALEERGELTAFLLEGEQLRVVRAHDTLDDRYRVERVTTAFIEFTYLPRRMRQVLTVSGSS</sequence>
<evidence type="ECO:0000256" key="2">
    <source>
        <dbReference type="SAM" id="SignalP"/>
    </source>
</evidence>